<accession>A0AAF3JBK3</accession>
<evidence type="ECO:0000256" key="1">
    <source>
        <dbReference type="ARBA" id="ARBA00004167"/>
    </source>
</evidence>
<evidence type="ECO:0000256" key="7">
    <source>
        <dbReference type="ARBA" id="ARBA00047475"/>
    </source>
</evidence>
<comment type="catalytic activity">
    <reaction evidence="7">
        <text>glucuronate acceptor + UDP-alpha-D-glucuronate = acceptor beta-D-glucuronoside + UDP + H(+)</text>
        <dbReference type="Rhea" id="RHEA:21032"/>
        <dbReference type="ChEBI" id="CHEBI:15378"/>
        <dbReference type="ChEBI" id="CHEBI:58052"/>
        <dbReference type="ChEBI" id="CHEBI:58223"/>
        <dbReference type="ChEBI" id="CHEBI:132367"/>
        <dbReference type="ChEBI" id="CHEBI:132368"/>
        <dbReference type="EC" id="2.4.1.17"/>
    </reaction>
</comment>
<evidence type="ECO:0000313" key="9">
    <source>
        <dbReference type="Proteomes" id="UP000887575"/>
    </source>
</evidence>
<protein>
    <recommendedName>
        <fullName evidence="3">glucuronosyltransferase</fullName>
        <ecNumber evidence="3">2.4.1.17</ecNumber>
    </recommendedName>
</protein>
<evidence type="ECO:0000256" key="8">
    <source>
        <dbReference type="SAM" id="SignalP"/>
    </source>
</evidence>
<dbReference type="EC" id="2.4.1.17" evidence="3"/>
<organism evidence="9 10">
    <name type="scientific">Mesorhabditis belari</name>
    <dbReference type="NCBI Taxonomy" id="2138241"/>
    <lineage>
        <taxon>Eukaryota</taxon>
        <taxon>Metazoa</taxon>
        <taxon>Ecdysozoa</taxon>
        <taxon>Nematoda</taxon>
        <taxon>Chromadorea</taxon>
        <taxon>Rhabditida</taxon>
        <taxon>Rhabditina</taxon>
        <taxon>Rhabditomorpha</taxon>
        <taxon>Rhabditoidea</taxon>
        <taxon>Rhabditidae</taxon>
        <taxon>Mesorhabditinae</taxon>
        <taxon>Mesorhabditis</taxon>
    </lineage>
</organism>
<dbReference type="SUPFAM" id="SSF53756">
    <property type="entry name" value="UDP-Glycosyltransferase/glycogen phosphorylase"/>
    <property type="match status" value="1"/>
</dbReference>
<dbReference type="Pfam" id="PF00201">
    <property type="entry name" value="UDPGT"/>
    <property type="match status" value="1"/>
</dbReference>
<dbReference type="Proteomes" id="UP000887575">
    <property type="component" value="Unassembled WGS sequence"/>
</dbReference>
<comment type="subcellular location">
    <subcellularLocation>
        <location evidence="1">Membrane</location>
        <topology evidence="1">Single-pass membrane protein</topology>
    </subcellularLocation>
</comment>
<feature type="signal peptide" evidence="8">
    <location>
        <begin position="1"/>
        <end position="18"/>
    </location>
</feature>
<feature type="chain" id="PRO_5042240565" description="glucuronosyltransferase" evidence="8">
    <location>
        <begin position="19"/>
        <end position="508"/>
    </location>
</feature>
<dbReference type="InterPro" id="IPR002213">
    <property type="entry name" value="UDP_glucos_trans"/>
</dbReference>
<reference evidence="10" key="1">
    <citation type="submission" date="2024-02" db="UniProtKB">
        <authorList>
            <consortium name="WormBaseParasite"/>
        </authorList>
    </citation>
    <scope>IDENTIFICATION</scope>
</reference>
<evidence type="ECO:0000256" key="3">
    <source>
        <dbReference type="ARBA" id="ARBA00012544"/>
    </source>
</evidence>
<dbReference type="FunFam" id="3.40.50.2000:FF:000021">
    <property type="entry name" value="UDP-glucuronosyltransferase"/>
    <property type="match status" value="1"/>
</dbReference>
<evidence type="ECO:0000256" key="2">
    <source>
        <dbReference type="ARBA" id="ARBA00009995"/>
    </source>
</evidence>
<dbReference type="GO" id="GO:0016020">
    <property type="term" value="C:membrane"/>
    <property type="evidence" value="ECO:0007669"/>
    <property type="project" value="UniProtKB-SubCell"/>
</dbReference>
<dbReference type="InterPro" id="IPR050271">
    <property type="entry name" value="UDP-glycosyltransferase"/>
</dbReference>
<dbReference type="Gene3D" id="3.40.50.2000">
    <property type="entry name" value="Glycogen Phosphorylase B"/>
    <property type="match status" value="1"/>
</dbReference>
<proteinExistence type="inferred from homology"/>
<evidence type="ECO:0000256" key="6">
    <source>
        <dbReference type="ARBA" id="ARBA00022729"/>
    </source>
</evidence>
<evidence type="ECO:0000256" key="5">
    <source>
        <dbReference type="ARBA" id="ARBA00022679"/>
    </source>
</evidence>
<dbReference type="WBParaSite" id="MBELARI_LOCUS8489">
    <property type="protein sequence ID" value="MBELARI_LOCUS8489"/>
    <property type="gene ID" value="MBELARI_LOCUS8489"/>
</dbReference>
<evidence type="ECO:0000256" key="4">
    <source>
        <dbReference type="ARBA" id="ARBA00022676"/>
    </source>
</evidence>
<keyword evidence="4" id="KW-0328">Glycosyltransferase</keyword>
<comment type="similarity">
    <text evidence="2">Belongs to the UDP-glycosyltransferase family.</text>
</comment>
<dbReference type="AlphaFoldDB" id="A0AAF3JBK3"/>
<name>A0AAF3JBK3_9BILA</name>
<dbReference type="CDD" id="cd03784">
    <property type="entry name" value="GT1_Gtf-like"/>
    <property type="match status" value="1"/>
</dbReference>
<dbReference type="PANTHER" id="PTHR48043">
    <property type="entry name" value="EG:EG0003.4 PROTEIN-RELATED"/>
    <property type="match status" value="1"/>
</dbReference>
<keyword evidence="5" id="KW-0808">Transferase</keyword>
<keyword evidence="6 8" id="KW-0732">Signal</keyword>
<keyword evidence="9" id="KW-1185">Reference proteome</keyword>
<dbReference type="GO" id="GO:0015020">
    <property type="term" value="F:glucuronosyltransferase activity"/>
    <property type="evidence" value="ECO:0007669"/>
    <property type="project" value="UniProtKB-EC"/>
</dbReference>
<dbReference type="PANTHER" id="PTHR48043:SF154">
    <property type="entry name" value="GLUCURONOSYLTRANSFERASE"/>
    <property type="match status" value="1"/>
</dbReference>
<evidence type="ECO:0000313" key="10">
    <source>
        <dbReference type="WBParaSite" id="MBELARI_LOCUS8489"/>
    </source>
</evidence>
<sequence>MFPQLFIPLFSLFSTTSSLNIVLYSQVIGPSHLDFANSLVDNLANNGHSVDLIIGQLNTNNKKNGTKMARRVRMVGFMEKSPWVSSTHLMNPFSESRSFFQSKLMDVFEDATIKMCDLFLSDETLLESLRNEKYDLALISAYDYCPLALFHKTGITNIALFNPTPMFPLQTYASGLPMLPSYIVDVLHFNSPTLSLGFWERAFNLLAAIKYEFAGYPDFIKMTDSIVRKHYGEDFPSVHDLSLKHSVLFVNSNELLEKGRPISHKVKYIGGINRKKPRTLSEEWETLLAKSKKGNIIFSLGTQVVSSRIPDEIKISLIRAFSHFPEYNFFWKYETIESDSWLFKNYTNVFPINWLPQTDILEHGKTIAFISHMGLNSYLEASYAGVPTISIPIFADQVYNALNAQEKGISVTIRKTEVTEETIKEALTKVIGNQEMKKKCLILSKMLKEKPDQPERRFIEWIQFAAKFKNLDEHLNLPSTLMSSLATPRIGMYSKGIAIRPNHCRQSV</sequence>